<dbReference type="KEGG" id="dci:103520866"/>
<keyword evidence="1" id="KW-0812">Transmembrane</keyword>
<dbReference type="InterPro" id="IPR014807">
    <property type="entry name" value="Coa1"/>
</dbReference>
<keyword evidence="1" id="KW-0472">Membrane</keyword>
<evidence type="ECO:0000313" key="3">
    <source>
        <dbReference type="RefSeq" id="XP_008484186.1"/>
    </source>
</evidence>
<dbReference type="OrthoDB" id="10037790at2759"/>
<name>A0A1S3DMX6_DIACI</name>
<dbReference type="AlphaFoldDB" id="A0A1S3DMX6"/>
<dbReference type="Pfam" id="PF08695">
    <property type="entry name" value="Coa1"/>
    <property type="match status" value="1"/>
</dbReference>
<evidence type="ECO:0000313" key="2">
    <source>
        <dbReference type="Proteomes" id="UP000079169"/>
    </source>
</evidence>
<evidence type="ECO:0000256" key="1">
    <source>
        <dbReference type="SAM" id="Phobius"/>
    </source>
</evidence>
<sequence>MLSKVKNVSWTTLHVILGGVTLVGGLGVIFKNYYERNQFYRSRVISEAIEVARQNSELRALLGEPIKGGHINFQDEKNFMTESNGHFELPLQGKIHNATMLVDVVKDNEEWMLDKINIQFNRKETIIGRVNIFKRNSTESAVS</sequence>
<dbReference type="GeneID" id="103520866"/>
<dbReference type="PaxDb" id="121845-A0A1S3DMX6"/>
<keyword evidence="2" id="KW-1185">Reference proteome</keyword>
<reference evidence="3" key="1">
    <citation type="submission" date="2025-08" db="UniProtKB">
        <authorList>
            <consortium name="RefSeq"/>
        </authorList>
    </citation>
    <scope>IDENTIFICATION</scope>
</reference>
<organism evidence="2 3">
    <name type="scientific">Diaphorina citri</name>
    <name type="common">Asian citrus psyllid</name>
    <dbReference type="NCBI Taxonomy" id="121845"/>
    <lineage>
        <taxon>Eukaryota</taxon>
        <taxon>Metazoa</taxon>
        <taxon>Ecdysozoa</taxon>
        <taxon>Arthropoda</taxon>
        <taxon>Hexapoda</taxon>
        <taxon>Insecta</taxon>
        <taxon>Pterygota</taxon>
        <taxon>Neoptera</taxon>
        <taxon>Paraneoptera</taxon>
        <taxon>Hemiptera</taxon>
        <taxon>Sternorrhyncha</taxon>
        <taxon>Psylloidea</taxon>
        <taxon>Psyllidae</taxon>
        <taxon>Diaphorininae</taxon>
        <taxon>Diaphorina</taxon>
    </lineage>
</organism>
<feature type="transmembrane region" description="Helical" evidence="1">
    <location>
        <begin position="12"/>
        <end position="34"/>
    </location>
</feature>
<proteinExistence type="predicted"/>
<protein>
    <submittedName>
        <fullName evidence="3">Uncharacterized protein LOC103520866</fullName>
    </submittedName>
</protein>
<gene>
    <name evidence="3" type="primary">LOC103520866</name>
</gene>
<accession>A0A1S3DMX6</accession>
<dbReference type="Proteomes" id="UP000079169">
    <property type="component" value="Unplaced"/>
</dbReference>
<dbReference type="RefSeq" id="XP_008484186.1">
    <property type="nucleotide sequence ID" value="XM_008485964.3"/>
</dbReference>
<keyword evidence="1" id="KW-1133">Transmembrane helix</keyword>